<dbReference type="STRING" id="1317122.ATO12_06710"/>
<gene>
    <name evidence="1" type="ORF">ATO12_06710</name>
</gene>
<organism evidence="1 2">
    <name type="scientific">Aquimarina atlantica</name>
    <dbReference type="NCBI Taxonomy" id="1317122"/>
    <lineage>
        <taxon>Bacteria</taxon>
        <taxon>Pseudomonadati</taxon>
        <taxon>Bacteroidota</taxon>
        <taxon>Flavobacteriia</taxon>
        <taxon>Flavobacteriales</taxon>
        <taxon>Flavobacteriaceae</taxon>
        <taxon>Aquimarina</taxon>
    </lineage>
</organism>
<name>A0A023BNV1_9FLAO</name>
<dbReference type="RefSeq" id="WP_165583441.1">
    <property type="nucleotide sequence ID" value="NZ_AQRA01000013.1"/>
</dbReference>
<dbReference type="Proteomes" id="UP000023541">
    <property type="component" value="Unassembled WGS sequence"/>
</dbReference>
<evidence type="ECO:0000313" key="2">
    <source>
        <dbReference type="Proteomes" id="UP000023541"/>
    </source>
</evidence>
<dbReference type="Gene3D" id="3.90.930.1">
    <property type="match status" value="1"/>
</dbReference>
<dbReference type="SUPFAM" id="SSF82185">
    <property type="entry name" value="Histone H3 K4-specific methyltransferase SET7/9 N-terminal domain"/>
    <property type="match status" value="1"/>
</dbReference>
<sequence length="63" mass="7737">MTQHMVSTKEYHYEYYPNGVLKAEGWKSGEYKVDFWHFYHPNGKVSKEGHFRNNKKNVYWYNS</sequence>
<comment type="caution">
    <text evidence="1">The sequence shown here is derived from an EMBL/GenBank/DDBJ whole genome shotgun (WGS) entry which is preliminary data.</text>
</comment>
<evidence type="ECO:0000313" key="1">
    <source>
        <dbReference type="EMBL" id="EZH71646.1"/>
    </source>
</evidence>
<proteinExistence type="predicted"/>
<reference evidence="1 2" key="1">
    <citation type="submission" date="2014-04" db="EMBL/GenBank/DDBJ databases">
        <title>Aquimarina sp. 22II-S11-z7 Genome Sequencing.</title>
        <authorList>
            <person name="Lai Q."/>
        </authorList>
    </citation>
    <scope>NUCLEOTIDE SEQUENCE [LARGE SCALE GENOMIC DNA]</scope>
    <source>
        <strain evidence="1 2">22II-S11-z7</strain>
    </source>
</reference>
<protein>
    <submittedName>
        <fullName evidence="1">Uncharacterized protein</fullName>
    </submittedName>
</protein>
<dbReference type="EMBL" id="AQRA01000013">
    <property type="protein sequence ID" value="EZH71646.1"/>
    <property type="molecule type" value="Genomic_DNA"/>
</dbReference>
<dbReference type="AlphaFoldDB" id="A0A023BNV1"/>
<keyword evidence="2" id="KW-1185">Reference proteome</keyword>
<dbReference type="eggNOG" id="COG2849">
    <property type="taxonomic scope" value="Bacteria"/>
</dbReference>
<accession>A0A023BNV1</accession>